<gene>
    <name evidence="1" type="ORF">QTO34_014312</name>
</gene>
<dbReference type="AlphaFoldDB" id="A0AA40I6A3"/>
<dbReference type="EMBL" id="JAULJE010000004">
    <property type="protein sequence ID" value="KAK1343759.1"/>
    <property type="molecule type" value="Genomic_DNA"/>
</dbReference>
<evidence type="ECO:0000313" key="1">
    <source>
        <dbReference type="EMBL" id="KAK1343759.1"/>
    </source>
</evidence>
<sequence>MLQACEEGLGKQGCPELKAIPMSANTVKRRIEDMAEDIENQVIKMESYRKNCWYFVCSTCLVEPPALSCLKHLTVISWNTELHGKNVLGYVQTVRKHDWTSFRTCLLQR</sequence>
<keyword evidence="2" id="KW-1185">Reference proteome</keyword>
<name>A0AA40I6A3_CNENI</name>
<evidence type="ECO:0000313" key="2">
    <source>
        <dbReference type="Proteomes" id="UP001177744"/>
    </source>
</evidence>
<reference evidence="1" key="1">
    <citation type="submission" date="2023-06" db="EMBL/GenBank/DDBJ databases">
        <title>Reference genome for the Northern bat (Eptesicus nilssonii), a most northern bat species.</title>
        <authorList>
            <person name="Laine V.N."/>
            <person name="Pulliainen A.T."/>
            <person name="Lilley T.M."/>
        </authorList>
    </citation>
    <scope>NUCLEOTIDE SEQUENCE</scope>
    <source>
        <strain evidence="1">BLF_Eptnil</strain>
        <tissue evidence="1">Kidney</tissue>
    </source>
</reference>
<proteinExistence type="predicted"/>
<organism evidence="1 2">
    <name type="scientific">Cnephaeus nilssonii</name>
    <name type="common">Northern bat</name>
    <name type="synonym">Eptesicus nilssonii</name>
    <dbReference type="NCBI Taxonomy" id="3371016"/>
    <lineage>
        <taxon>Eukaryota</taxon>
        <taxon>Metazoa</taxon>
        <taxon>Chordata</taxon>
        <taxon>Craniata</taxon>
        <taxon>Vertebrata</taxon>
        <taxon>Euteleostomi</taxon>
        <taxon>Mammalia</taxon>
        <taxon>Eutheria</taxon>
        <taxon>Laurasiatheria</taxon>
        <taxon>Chiroptera</taxon>
        <taxon>Yangochiroptera</taxon>
        <taxon>Vespertilionidae</taxon>
        <taxon>Cnephaeus</taxon>
    </lineage>
</organism>
<accession>A0AA40I6A3</accession>
<dbReference type="Proteomes" id="UP001177744">
    <property type="component" value="Unassembled WGS sequence"/>
</dbReference>
<protein>
    <submittedName>
        <fullName evidence="1">Uncharacterized protein</fullName>
    </submittedName>
</protein>
<comment type="caution">
    <text evidence="1">The sequence shown here is derived from an EMBL/GenBank/DDBJ whole genome shotgun (WGS) entry which is preliminary data.</text>
</comment>